<evidence type="ECO:0000256" key="5">
    <source>
        <dbReference type="SAM" id="MobiDB-lite"/>
    </source>
</evidence>
<proteinExistence type="predicted"/>
<evidence type="ECO:0000256" key="4">
    <source>
        <dbReference type="ARBA" id="ARBA00023136"/>
    </source>
</evidence>
<dbReference type="InterPro" id="IPR045238">
    <property type="entry name" value="Tim23-like"/>
</dbReference>
<organism evidence="6 7">
    <name type="scientific">Didymella glomerata</name>
    <dbReference type="NCBI Taxonomy" id="749621"/>
    <lineage>
        <taxon>Eukaryota</taxon>
        <taxon>Fungi</taxon>
        <taxon>Dikarya</taxon>
        <taxon>Ascomycota</taxon>
        <taxon>Pezizomycotina</taxon>
        <taxon>Dothideomycetes</taxon>
        <taxon>Pleosporomycetidae</taxon>
        <taxon>Pleosporales</taxon>
        <taxon>Pleosporineae</taxon>
        <taxon>Didymellaceae</taxon>
        <taxon>Didymella</taxon>
    </lineage>
</organism>
<dbReference type="AlphaFoldDB" id="A0A9W8WVU6"/>
<keyword evidence="2" id="KW-0812">Transmembrane</keyword>
<dbReference type="Proteomes" id="UP001140562">
    <property type="component" value="Unassembled WGS sequence"/>
</dbReference>
<comment type="caution">
    <text evidence="6">The sequence shown here is derived from an EMBL/GenBank/DDBJ whole genome shotgun (WGS) entry which is preliminary data.</text>
</comment>
<dbReference type="GO" id="GO:0008320">
    <property type="term" value="F:protein transmembrane transporter activity"/>
    <property type="evidence" value="ECO:0007669"/>
    <property type="project" value="TreeGrafter"/>
</dbReference>
<dbReference type="OrthoDB" id="159299at2759"/>
<comment type="subcellular location">
    <subcellularLocation>
        <location evidence="1">Membrane</location>
        <topology evidence="1">Multi-pass membrane protein</topology>
    </subcellularLocation>
</comment>
<dbReference type="PANTHER" id="PTHR15371">
    <property type="entry name" value="TIM23"/>
    <property type="match status" value="1"/>
</dbReference>
<name>A0A9W8WVU6_9PLEO</name>
<sequence>MGVWDMFTGKKSTAGASQSPQEPHDNFSASPSAPAPAPVAFDPTTAIQNPSDFILDPSQLHPLAGLNQDTLDYLSLEDSAPVDHSALPSRGWSDDLCYGTGVSYLTALTIGGAWGLSEGLQKNPSSMPPRLRLNGVLNAVTRRGPFLGNSAGVIALIYNGTNSTIGALRGKHDPTNSVVAGAISGAIFKSTRGTRPMAISAAVCASVAGTWAVTRKVFFEPAPEA</sequence>
<protein>
    <submittedName>
        <fullName evidence="6">Mitochondrial import inner membrane translocase subunit tim23</fullName>
    </submittedName>
</protein>
<gene>
    <name evidence="6" type="primary">TIM23</name>
    <name evidence="6" type="ORF">N0V87_006870</name>
</gene>
<keyword evidence="7" id="KW-1185">Reference proteome</keyword>
<dbReference type="GO" id="GO:0005744">
    <property type="term" value="C:TIM23 mitochondrial import inner membrane translocase complex"/>
    <property type="evidence" value="ECO:0007669"/>
    <property type="project" value="TreeGrafter"/>
</dbReference>
<evidence type="ECO:0000256" key="2">
    <source>
        <dbReference type="ARBA" id="ARBA00022692"/>
    </source>
</evidence>
<evidence type="ECO:0000256" key="1">
    <source>
        <dbReference type="ARBA" id="ARBA00004141"/>
    </source>
</evidence>
<dbReference type="Pfam" id="PF02466">
    <property type="entry name" value="Tim17"/>
    <property type="match status" value="1"/>
</dbReference>
<dbReference type="GO" id="GO:0030150">
    <property type="term" value="P:protein import into mitochondrial matrix"/>
    <property type="evidence" value="ECO:0007669"/>
    <property type="project" value="TreeGrafter"/>
</dbReference>
<reference evidence="6" key="1">
    <citation type="submission" date="2022-10" db="EMBL/GenBank/DDBJ databases">
        <title>Tapping the CABI collections for fungal endophytes: first genome assemblies for Collariella, Neodidymelliopsis, Ascochyta clinopodiicola, Didymella pomorum, Didymosphaeria variabile, Neocosmospora piperis and Neocucurbitaria cava.</title>
        <authorList>
            <person name="Hill R."/>
        </authorList>
    </citation>
    <scope>NUCLEOTIDE SEQUENCE</scope>
    <source>
        <strain evidence="6">IMI 360193</strain>
    </source>
</reference>
<feature type="compositionally biased region" description="Polar residues" evidence="5">
    <location>
        <begin position="10"/>
        <end position="21"/>
    </location>
</feature>
<dbReference type="PANTHER" id="PTHR15371:SF0">
    <property type="entry name" value="SD19278P"/>
    <property type="match status" value="1"/>
</dbReference>
<evidence type="ECO:0000313" key="6">
    <source>
        <dbReference type="EMBL" id="KAJ4334436.1"/>
    </source>
</evidence>
<accession>A0A9W8WVU6</accession>
<dbReference type="EMBL" id="JAPEUV010000077">
    <property type="protein sequence ID" value="KAJ4334436.1"/>
    <property type="molecule type" value="Genomic_DNA"/>
</dbReference>
<keyword evidence="3" id="KW-1133">Transmembrane helix</keyword>
<evidence type="ECO:0000256" key="3">
    <source>
        <dbReference type="ARBA" id="ARBA00022989"/>
    </source>
</evidence>
<keyword evidence="4" id="KW-0472">Membrane</keyword>
<evidence type="ECO:0000313" key="7">
    <source>
        <dbReference type="Proteomes" id="UP001140562"/>
    </source>
</evidence>
<feature type="region of interest" description="Disordered" evidence="5">
    <location>
        <begin position="1"/>
        <end position="43"/>
    </location>
</feature>